<evidence type="ECO:0000256" key="4">
    <source>
        <dbReference type="ARBA" id="ARBA00022840"/>
    </source>
</evidence>
<dbReference type="GeneID" id="107107571"/>
<protein>
    <recommendedName>
        <fullName evidence="5">Tubulin--tyrosine ligase-like protein 9</fullName>
    </recommendedName>
</protein>
<dbReference type="PROSITE" id="PS51221">
    <property type="entry name" value="TTL"/>
    <property type="match status" value="1"/>
</dbReference>
<keyword evidence="4" id="KW-0067">ATP-binding</keyword>
<name>A0ABM1JPI1_GEKJA</name>
<keyword evidence="2" id="KW-0436">Ligase</keyword>
<comment type="similarity">
    <text evidence="1">Belongs to the tubulin--tyrosine ligase family.</text>
</comment>
<organism evidence="6 7">
    <name type="scientific">Gekko japonicus</name>
    <name type="common">Schlegel's Japanese gecko</name>
    <dbReference type="NCBI Taxonomy" id="146911"/>
    <lineage>
        <taxon>Eukaryota</taxon>
        <taxon>Metazoa</taxon>
        <taxon>Chordata</taxon>
        <taxon>Craniata</taxon>
        <taxon>Vertebrata</taxon>
        <taxon>Euteleostomi</taxon>
        <taxon>Lepidosauria</taxon>
        <taxon>Squamata</taxon>
        <taxon>Bifurcata</taxon>
        <taxon>Gekkota</taxon>
        <taxon>Gekkonidae</taxon>
        <taxon>Gekkoninae</taxon>
        <taxon>Gekko</taxon>
    </lineage>
</organism>
<dbReference type="PANTHER" id="PTHR12241:SF39">
    <property type="entry name" value="TUBULIN POLYGLUTAMYLASE TTLL9-RELATED"/>
    <property type="match status" value="1"/>
</dbReference>
<keyword evidence="3" id="KW-0547">Nucleotide-binding</keyword>
<dbReference type="Proteomes" id="UP000694871">
    <property type="component" value="Unplaced"/>
</dbReference>
<dbReference type="RefSeq" id="XP_015263368.1">
    <property type="nucleotide sequence ID" value="XM_015407882.1"/>
</dbReference>
<dbReference type="Gene3D" id="3.30.1490.20">
    <property type="entry name" value="ATP-grasp fold, A domain"/>
    <property type="match status" value="1"/>
</dbReference>
<sequence length="273" mass="32161">NVNHKGPYGYQKLKEREGRACIRFKCALTNTILDVLRQRPGWVEVKEEGDWDFYWCDIRWLQENFDHTYMDEHVRISHFRNHYELTRKNYIVKNLKRFRKQLERDSGKLEAMKCDFFPKTFEMPSEYHLFVEEFRKNPGITWIMKPVARSQGRGIFLFRKLKDVIDWRKPACLSFRAVLTITPILSFLPLTYPGHREGNPFGILQAPHPSFFTRDERLKIHKRAVDGGQQGAGVSPGCNTTPVYSDFLTVVPRNTFCVELRRSGVGAHWKHIV</sequence>
<dbReference type="InterPro" id="IPR013815">
    <property type="entry name" value="ATP_grasp_subdomain_1"/>
</dbReference>
<gene>
    <name evidence="7" type="primary">LOC107107571</name>
</gene>
<feature type="non-terminal residue" evidence="7">
    <location>
        <position position="1"/>
    </location>
</feature>
<dbReference type="Pfam" id="PF03133">
    <property type="entry name" value="TTL"/>
    <property type="match status" value="1"/>
</dbReference>
<dbReference type="PANTHER" id="PTHR12241">
    <property type="entry name" value="TUBULIN POLYGLUTAMYLASE"/>
    <property type="match status" value="1"/>
</dbReference>
<evidence type="ECO:0000256" key="5">
    <source>
        <dbReference type="ARBA" id="ARBA00030445"/>
    </source>
</evidence>
<evidence type="ECO:0000313" key="6">
    <source>
        <dbReference type="Proteomes" id="UP000694871"/>
    </source>
</evidence>
<evidence type="ECO:0000256" key="1">
    <source>
        <dbReference type="ARBA" id="ARBA00006820"/>
    </source>
</evidence>
<reference evidence="7" key="1">
    <citation type="submission" date="2025-08" db="UniProtKB">
        <authorList>
            <consortium name="RefSeq"/>
        </authorList>
    </citation>
    <scope>IDENTIFICATION</scope>
</reference>
<evidence type="ECO:0000256" key="2">
    <source>
        <dbReference type="ARBA" id="ARBA00022598"/>
    </source>
</evidence>
<accession>A0ABM1JPI1</accession>
<dbReference type="InterPro" id="IPR004344">
    <property type="entry name" value="TTL/TTLL_fam"/>
</dbReference>
<keyword evidence="6" id="KW-1185">Reference proteome</keyword>
<evidence type="ECO:0000256" key="3">
    <source>
        <dbReference type="ARBA" id="ARBA00022741"/>
    </source>
</evidence>
<proteinExistence type="inferred from homology"/>
<evidence type="ECO:0000313" key="7">
    <source>
        <dbReference type="RefSeq" id="XP_015263368.1"/>
    </source>
</evidence>